<keyword evidence="5" id="KW-1185">Reference proteome</keyword>
<feature type="domain" description="Soluble ligand binding" evidence="3">
    <location>
        <begin position="85"/>
        <end position="136"/>
    </location>
</feature>
<evidence type="ECO:0000313" key="4">
    <source>
        <dbReference type="EMBL" id="MFC3995464.1"/>
    </source>
</evidence>
<feature type="region of interest" description="Disordered" evidence="1">
    <location>
        <begin position="43"/>
        <end position="88"/>
    </location>
</feature>
<dbReference type="SUPFAM" id="SSF47781">
    <property type="entry name" value="RuvA domain 2-like"/>
    <property type="match status" value="1"/>
</dbReference>
<dbReference type="PANTHER" id="PTHR21180">
    <property type="entry name" value="ENDONUCLEASE/EXONUCLEASE/PHOSPHATASE FAMILY DOMAIN-CONTAINING PROTEIN 1"/>
    <property type="match status" value="1"/>
</dbReference>
<reference evidence="5" key="1">
    <citation type="journal article" date="2019" name="Int. J. Syst. Evol. Microbiol.">
        <title>The Global Catalogue of Microorganisms (GCM) 10K type strain sequencing project: providing services to taxonomists for standard genome sequencing and annotation.</title>
        <authorList>
            <consortium name="The Broad Institute Genomics Platform"/>
            <consortium name="The Broad Institute Genome Sequencing Center for Infectious Disease"/>
            <person name="Wu L."/>
            <person name="Ma J."/>
        </authorList>
    </citation>
    <scope>NUCLEOTIDE SEQUENCE [LARGE SCALE GENOMIC DNA]</scope>
    <source>
        <strain evidence="5">TBRC 1826</strain>
    </source>
</reference>
<gene>
    <name evidence="4" type="ORF">ACFOVU_06040</name>
</gene>
<keyword evidence="2" id="KW-0812">Transmembrane</keyword>
<dbReference type="Pfam" id="PF12836">
    <property type="entry name" value="HHH_3"/>
    <property type="match status" value="1"/>
</dbReference>
<dbReference type="InterPro" id="IPR010994">
    <property type="entry name" value="RuvA_2-like"/>
</dbReference>
<dbReference type="PANTHER" id="PTHR21180:SF32">
    <property type="entry name" value="ENDONUCLEASE_EXONUCLEASE_PHOSPHATASE FAMILY DOMAIN-CONTAINING PROTEIN 1"/>
    <property type="match status" value="1"/>
</dbReference>
<evidence type="ECO:0000256" key="2">
    <source>
        <dbReference type="SAM" id="Phobius"/>
    </source>
</evidence>
<keyword evidence="2" id="KW-1133">Transmembrane helix</keyword>
<accession>A0ABV8FJB9</accession>
<comment type="caution">
    <text evidence="4">The sequence shown here is derived from an EMBL/GenBank/DDBJ whole genome shotgun (WGS) entry which is preliminary data.</text>
</comment>
<evidence type="ECO:0000313" key="5">
    <source>
        <dbReference type="Proteomes" id="UP001595847"/>
    </source>
</evidence>
<dbReference type="Gene3D" id="3.10.560.10">
    <property type="entry name" value="Outer membrane lipoprotein wza domain like"/>
    <property type="match status" value="1"/>
</dbReference>
<dbReference type="InterPro" id="IPR051675">
    <property type="entry name" value="Endo/Exo/Phosphatase_dom_1"/>
</dbReference>
<feature type="compositionally biased region" description="Low complexity" evidence="1">
    <location>
        <begin position="146"/>
        <end position="155"/>
    </location>
</feature>
<feature type="compositionally biased region" description="Low complexity" evidence="1">
    <location>
        <begin position="64"/>
        <end position="80"/>
    </location>
</feature>
<dbReference type="RefSeq" id="WP_378530599.1">
    <property type="nucleotide sequence ID" value="NZ_JBHSBH010000004.1"/>
</dbReference>
<protein>
    <submittedName>
        <fullName evidence="4">Helix-hairpin-helix domain-containing protein</fullName>
    </submittedName>
</protein>
<evidence type="ECO:0000259" key="3">
    <source>
        <dbReference type="Pfam" id="PF10531"/>
    </source>
</evidence>
<feature type="region of interest" description="Disordered" evidence="1">
    <location>
        <begin position="146"/>
        <end position="166"/>
    </location>
</feature>
<sequence>MERLPPALRDQPLFGRAGVHGLVAVCVVAAIATVWFSLQARPDPQPPPELRAGSAQADSPGEPTPTAALPAPSSAASSPTGEVTVHVGGDVDSPGVFTLAAGSRVADAIEAAGGLSDDADTGTLNLARPLTDGEQVLVGAETATAAPPADTAAPPAGSPESPIDLNTATPEQLEELPGIGPALAGRIIDYRTANGGFTTVEQLHDVSGIGERRFTDLRPLVHVNGVG</sequence>
<dbReference type="EMBL" id="JBHSBH010000004">
    <property type="protein sequence ID" value="MFC3995464.1"/>
    <property type="molecule type" value="Genomic_DNA"/>
</dbReference>
<dbReference type="Pfam" id="PF10531">
    <property type="entry name" value="SLBB"/>
    <property type="match status" value="1"/>
</dbReference>
<evidence type="ECO:0000256" key="1">
    <source>
        <dbReference type="SAM" id="MobiDB-lite"/>
    </source>
</evidence>
<proteinExistence type="predicted"/>
<dbReference type="InterPro" id="IPR019554">
    <property type="entry name" value="Soluble_ligand-bd"/>
</dbReference>
<dbReference type="Gene3D" id="1.10.150.320">
    <property type="entry name" value="Photosystem II 12 kDa extrinsic protein"/>
    <property type="match status" value="1"/>
</dbReference>
<name>A0ABV8FJB9_9ACTN</name>
<organism evidence="4 5">
    <name type="scientific">Nocardiopsis sediminis</name>
    <dbReference type="NCBI Taxonomy" id="1778267"/>
    <lineage>
        <taxon>Bacteria</taxon>
        <taxon>Bacillati</taxon>
        <taxon>Actinomycetota</taxon>
        <taxon>Actinomycetes</taxon>
        <taxon>Streptosporangiales</taxon>
        <taxon>Nocardiopsidaceae</taxon>
        <taxon>Nocardiopsis</taxon>
    </lineage>
</organism>
<feature type="transmembrane region" description="Helical" evidence="2">
    <location>
        <begin position="21"/>
        <end position="38"/>
    </location>
</feature>
<keyword evidence="2" id="KW-0472">Membrane</keyword>
<dbReference type="Proteomes" id="UP001595847">
    <property type="component" value="Unassembled WGS sequence"/>
</dbReference>